<evidence type="ECO:0000313" key="2">
    <source>
        <dbReference type="Proteomes" id="UP001238603"/>
    </source>
</evidence>
<dbReference type="Proteomes" id="UP001238603">
    <property type="component" value="Unassembled WGS sequence"/>
</dbReference>
<evidence type="ECO:0000313" key="1">
    <source>
        <dbReference type="EMBL" id="MDL5034528.1"/>
    </source>
</evidence>
<dbReference type="Gene3D" id="3.30.420.40">
    <property type="match status" value="2"/>
</dbReference>
<sequence>MKRLLQLLGAPWRKALGQSGVLAYRATPTQFSWVRLGAGKTWPRELLGLGHLERADQDESQWAQQLAGLGLGGEQVIALLEMDDYAVYKLPAPNVPSSELKAAARWQIKELVEGRLDQLTLDVLQAGDDSRSQKEMLVFAARNAAIERVCHTAATAGCMTQVVDVWETAVRNLQTARAAQDDLSGKATAALLVMPDQCLLTISTGDELYYTRRLDADDRLFERATSTAKAAEREEVPLGFEYMPGDELGFTGMETEESGLVLELQRSIDVWERSWPSLPLTRLYVLSADHDEAVARFLQKELGLRTTALMPASLFSGASLGTDSRLLAACLPLLGAALRDDTASP</sequence>
<dbReference type="InterPro" id="IPR043129">
    <property type="entry name" value="ATPase_NBD"/>
</dbReference>
<name>A0ABT7LNR9_9BURK</name>
<dbReference type="Gene3D" id="3.30.1490.300">
    <property type="match status" value="1"/>
</dbReference>
<proteinExistence type="predicted"/>
<organism evidence="1 2">
    <name type="scientific">Roseateles subflavus</name>
    <dbReference type="NCBI Taxonomy" id="3053353"/>
    <lineage>
        <taxon>Bacteria</taxon>
        <taxon>Pseudomonadati</taxon>
        <taxon>Pseudomonadota</taxon>
        <taxon>Betaproteobacteria</taxon>
        <taxon>Burkholderiales</taxon>
        <taxon>Sphaerotilaceae</taxon>
        <taxon>Roseateles</taxon>
    </lineage>
</organism>
<keyword evidence="2" id="KW-1185">Reference proteome</keyword>
<accession>A0ABT7LNR9</accession>
<evidence type="ECO:0008006" key="3">
    <source>
        <dbReference type="Google" id="ProtNLM"/>
    </source>
</evidence>
<gene>
    <name evidence="1" type="ORF">QRD43_21670</name>
</gene>
<dbReference type="SUPFAM" id="SSF53067">
    <property type="entry name" value="Actin-like ATPase domain"/>
    <property type="match status" value="1"/>
</dbReference>
<dbReference type="EMBL" id="JASVDS010000009">
    <property type="protein sequence ID" value="MDL5034528.1"/>
    <property type="molecule type" value="Genomic_DNA"/>
</dbReference>
<dbReference type="RefSeq" id="WP_285984599.1">
    <property type="nucleotide sequence ID" value="NZ_JASVDS010000009.1"/>
</dbReference>
<comment type="caution">
    <text evidence="1">The sequence shown here is derived from an EMBL/GenBank/DDBJ whole genome shotgun (WGS) entry which is preliminary data.</text>
</comment>
<protein>
    <recommendedName>
        <fullName evidence="3">MSHA biogenesis protein MshI</fullName>
    </recommendedName>
</protein>
<reference evidence="1 2" key="1">
    <citation type="submission" date="2023-06" db="EMBL/GenBank/DDBJ databases">
        <title>Pelomonas sp. APW6 16S ribosomal RNA gene genome sequencing and assembly.</title>
        <authorList>
            <person name="Woo H."/>
        </authorList>
    </citation>
    <scope>NUCLEOTIDE SEQUENCE [LARGE SCALE GENOMIC DNA]</scope>
    <source>
        <strain evidence="1 2">APW6</strain>
    </source>
</reference>